<evidence type="ECO:0000256" key="14">
    <source>
        <dbReference type="ARBA" id="ARBA00023235"/>
    </source>
</evidence>
<keyword evidence="4" id="KW-0004">4Fe-4S</keyword>
<evidence type="ECO:0000256" key="7">
    <source>
        <dbReference type="ARBA" id="ARBA00022763"/>
    </source>
</evidence>
<feature type="compositionally biased region" description="Basic residues" evidence="17">
    <location>
        <begin position="627"/>
        <end position="638"/>
    </location>
</feature>
<dbReference type="FunCoup" id="F6I6T9">
    <property type="interactions" value="738"/>
</dbReference>
<dbReference type="GO" id="GO:0003678">
    <property type="term" value="F:DNA helicase activity"/>
    <property type="evidence" value="ECO:0000318"/>
    <property type="project" value="GO_Central"/>
</dbReference>
<keyword evidence="14" id="KW-0413">Isomerase</keyword>
<dbReference type="FunFam" id="3.40.50.300:FF:000731">
    <property type="entry name" value="Fanconi anemia group J protein homolog"/>
    <property type="match status" value="1"/>
</dbReference>
<dbReference type="InterPro" id="IPR014013">
    <property type="entry name" value="Helic_SF1/SF2_ATP-bd_DinG/Rad3"/>
</dbReference>
<dbReference type="GO" id="GO:1990918">
    <property type="term" value="P:double-strand break repair involved in meiotic recombination"/>
    <property type="evidence" value="ECO:0000318"/>
    <property type="project" value="GO_Central"/>
</dbReference>
<comment type="similarity">
    <text evidence="3">Belongs to the DEAD box helicase family. DEAH subfamily.</text>
</comment>
<evidence type="ECO:0000256" key="5">
    <source>
        <dbReference type="ARBA" id="ARBA00022723"/>
    </source>
</evidence>
<feature type="region of interest" description="Disordered" evidence="17">
    <location>
        <begin position="83"/>
        <end position="136"/>
    </location>
</feature>
<evidence type="ECO:0000256" key="10">
    <source>
        <dbReference type="ARBA" id="ARBA00022840"/>
    </source>
</evidence>
<reference evidence="20" key="1">
    <citation type="journal article" date="2007" name="Nature">
        <title>The grapevine genome sequence suggests ancestral hexaploidization in major angiosperm phyla.</title>
        <authorList>
            <consortium name="The French-Italian Public Consortium for Grapevine Genome Characterization."/>
            <person name="Jaillon O."/>
            <person name="Aury J.-M."/>
            <person name="Noel B."/>
            <person name="Policriti A."/>
            <person name="Clepet C."/>
            <person name="Casagrande A."/>
            <person name="Choisne N."/>
            <person name="Aubourg S."/>
            <person name="Vitulo N."/>
            <person name="Jubin C."/>
            <person name="Vezzi A."/>
            <person name="Legeai F."/>
            <person name="Hugueney P."/>
            <person name="Dasilva C."/>
            <person name="Horner D."/>
            <person name="Mica E."/>
            <person name="Jublot D."/>
            <person name="Poulain J."/>
            <person name="Bruyere C."/>
            <person name="Billault A."/>
            <person name="Segurens B."/>
            <person name="Gouyvenoux M."/>
            <person name="Ugarte E."/>
            <person name="Cattonaro F."/>
            <person name="Anthouard V."/>
            <person name="Vico V."/>
            <person name="Del Fabbro C."/>
            <person name="Alaux M."/>
            <person name="Di Gaspero G."/>
            <person name="Dumas V."/>
            <person name="Felice N."/>
            <person name="Paillard S."/>
            <person name="Juman I."/>
            <person name="Moroldo M."/>
            <person name="Scalabrin S."/>
            <person name="Canaguier A."/>
            <person name="Le Clainche I."/>
            <person name="Malacrida G."/>
            <person name="Durand E."/>
            <person name="Pesole G."/>
            <person name="Laucou V."/>
            <person name="Chatelet P."/>
            <person name="Merdinoglu D."/>
            <person name="Delledonne M."/>
            <person name="Pezzotti M."/>
            <person name="Lecharny A."/>
            <person name="Scarpelli C."/>
            <person name="Artiguenave F."/>
            <person name="Pe M.E."/>
            <person name="Valle G."/>
            <person name="Morgante M."/>
            <person name="Caboche M."/>
            <person name="Adam-Blondon A.-F."/>
            <person name="Weissenbach J."/>
            <person name="Quetier F."/>
            <person name="Wincker P."/>
        </authorList>
    </citation>
    <scope>NUCLEOTIDE SEQUENCE [LARGE SCALE GENOMIC DNA]</scope>
    <source>
        <strain evidence="20">cv. Pinot noir / PN40024</strain>
    </source>
</reference>
<dbReference type="PANTHER" id="PTHR11472">
    <property type="entry name" value="DNA REPAIR DEAD HELICASE RAD3/XP-D SUBFAMILY MEMBER"/>
    <property type="match status" value="1"/>
</dbReference>
<dbReference type="GO" id="GO:0046872">
    <property type="term" value="F:metal ion binding"/>
    <property type="evidence" value="ECO:0007669"/>
    <property type="project" value="UniProtKB-KW"/>
</dbReference>
<dbReference type="Gene3D" id="3.40.50.300">
    <property type="entry name" value="P-loop containing nucleotide triphosphate hydrolases"/>
    <property type="match status" value="2"/>
</dbReference>
<feature type="region of interest" description="Disordered" evidence="17">
    <location>
        <begin position="903"/>
        <end position="948"/>
    </location>
</feature>
<feature type="region of interest" description="Disordered" evidence="17">
    <location>
        <begin position="627"/>
        <end position="654"/>
    </location>
</feature>
<evidence type="ECO:0000256" key="13">
    <source>
        <dbReference type="ARBA" id="ARBA00023204"/>
    </source>
</evidence>
<evidence type="ECO:0000313" key="19">
    <source>
        <dbReference type="EMBL" id="CCB62657.1"/>
    </source>
</evidence>
<evidence type="ECO:0000313" key="20">
    <source>
        <dbReference type="Proteomes" id="UP000009183"/>
    </source>
</evidence>
<dbReference type="ExpressionAtlas" id="F6I6T9">
    <property type="expression patterns" value="baseline"/>
</dbReference>
<dbReference type="SMART" id="SM00488">
    <property type="entry name" value="DEXDc2"/>
    <property type="match status" value="1"/>
</dbReference>
<dbReference type="InterPro" id="IPR010614">
    <property type="entry name" value="RAD3-like_helicase_DEAD"/>
</dbReference>
<dbReference type="GO" id="GO:0006289">
    <property type="term" value="P:nucleotide-excision repair"/>
    <property type="evidence" value="ECO:0000318"/>
    <property type="project" value="GO_Central"/>
</dbReference>
<evidence type="ECO:0000256" key="3">
    <source>
        <dbReference type="ARBA" id="ARBA00008792"/>
    </source>
</evidence>
<protein>
    <recommendedName>
        <fullName evidence="16">DNA 5'-3' helicase FANCJ</fullName>
    </recommendedName>
</protein>
<dbReference type="InterPro" id="IPR027417">
    <property type="entry name" value="P-loop_NTPase"/>
</dbReference>
<gene>
    <name evidence="19" type="ordered locus">VIT_18s0122g01130</name>
</gene>
<comment type="subcellular location">
    <subcellularLocation>
        <location evidence="2">Nucleus</location>
    </subcellularLocation>
</comment>
<sequence>MGSATPATNPKNVYHIGGIAVEFPYQPYGSQLAFMGRVISTLDRAQRDGHCHALLESPTGTGKSLSLLCSALAWQKNYRPKNMNGDVSNSKPDPEALSDPLGHGGGFVPETEPSTPENSEPASAANGKNKKKKRKPTIFYASRTHTQISQVIREYRKTAYRVPMAVLASRKHYCTNRKINAKANIDEECKLLVRDQDFGCPEFKNMHKVKGHPSLQKGGCHEAHDIEDLVKVGQVVKGCAYYAARDMADNAQLVFCPYSYIINPVIRGAMELDIEGAILILDEAHNIEDMARDAGSVDVEEDVLHKLQTELGQLCPADAMIYQPLYEMTQDIISWIDRKKNTLEKREFQHYFSCWTGDKALRELQEANISQQSFPILQECARKAIKAAIDIESRVAHLSGMSVITLEGLYSALSYFFSENGLHTVDYQLALQRYVKKDAGHHLSVRLHLIKLMLVEFIQNWTCTFSLWCLNPAVVFRGIADLSLSVILTSGTLSPMHSFSSELGVQFGTCLEAPHVIDIESQLWAAIFSTSPGNYPLNASYKTADAYAFQDALGKSLEEIFKIVPGGTLVFFPSYKLMEKLCSRWRETGQWSQLNEQKFLFIEPRGGSQDDFEPILKAYYESVRRGTKPTLGRKRRTKKMDLSQSDEKESQDNSKKKGAAFLAVFRGKVSEGIDFSDENARAVIIVGIPFPNVHDIQVAQKKKYNDMYKSSKDLLSGNEWYCHQAFRALNQAAGRCIRHRFDYGGIILLADERFREDRNTAYISKWLRKSIKQYESFDMSLERLKSFFIDAKEQVGDKAVNVLQSAETNVQEILSMDQIIGSTRKKNQKLKKPDHGVQKVVSNNTRVTKRTARICYSPTTEYNTFFHQQRSPGNTKFQKLVLKDEEGFSSCKEYIDLECSPQKDSRCSKATSPASSHDGPEVSIVKETPGVDGNITQTSPVSFSKDENSSSTIIQASTDLPDQSLFHSMSYTNSSGPPSRAMCSLLVTPERDFIANTSNMMPETESPLNLSVNSHAQKRRKSMILPSVNPTQAEHSDAPDAKTPGHIGNSMATRDANRRIEFGFGSKFSEDKLKKSNIRQLLTMNHCDASSVSSCCSMDKQLQIFCSLCRNPLGLPENDLYVMCSLTSSSKVHLASLLRGSLESLAVNTSTSIPVVVSDSSSVNQRLCNKTLGGAQEHGVWCEEDGCVFNTIYCPFCSTPNNCLGVQIMATNASNVDLLNKVWLSCDLLVLGNYPAKSYDDYFKFLLAYLQDLSPPSGSNSDEVSELDPFEKFSYKHQEPQQNSNGWRTTKSKVEFKIVTTHGSWIAAVG</sequence>
<keyword evidence="6" id="KW-0547">Nucleotide-binding</keyword>
<dbReference type="Proteomes" id="UP000009183">
    <property type="component" value="Chromosome 18"/>
</dbReference>
<dbReference type="InterPro" id="IPR006554">
    <property type="entry name" value="Helicase-like_DEXD_c2"/>
</dbReference>
<dbReference type="InterPro" id="IPR014001">
    <property type="entry name" value="Helicase_ATP-bd"/>
</dbReference>
<dbReference type="GO" id="GO:0016818">
    <property type="term" value="F:hydrolase activity, acting on acid anhydrides, in phosphorus-containing anhydrides"/>
    <property type="evidence" value="ECO:0007669"/>
    <property type="project" value="InterPro"/>
</dbReference>
<dbReference type="FunFam" id="3.40.50.300:FF:001207">
    <property type="entry name" value="Fanconi anemia group J protein-like isoform E"/>
    <property type="match status" value="1"/>
</dbReference>
<dbReference type="SMART" id="SM00487">
    <property type="entry name" value="DEXDc"/>
    <property type="match status" value="1"/>
</dbReference>
<feature type="compositionally biased region" description="Basic and acidic residues" evidence="17">
    <location>
        <begin position="639"/>
        <end position="654"/>
    </location>
</feature>
<dbReference type="InterPro" id="IPR045028">
    <property type="entry name" value="DinG/Rad3-like"/>
</dbReference>
<dbReference type="HOGENOM" id="CLU_006515_1_0_1"/>
<dbReference type="GO" id="GO:0005524">
    <property type="term" value="F:ATP binding"/>
    <property type="evidence" value="ECO:0007669"/>
    <property type="project" value="UniProtKB-KW"/>
</dbReference>
<keyword evidence="9" id="KW-0347">Helicase</keyword>
<dbReference type="STRING" id="29760.F6I6T9"/>
<dbReference type="Pfam" id="PF06733">
    <property type="entry name" value="DEAD_2"/>
    <property type="match status" value="1"/>
</dbReference>
<feature type="compositionally biased region" description="Low complexity" evidence="17">
    <location>
        <begin position="109"/>
        <end position="125"/>
    </location>
</feature>
<evidence type="ECO:0000256" key="11">
    <source>
        <dbReference type="ARBA" id="ARBA00023004"/>
    </source>
</evidence>
<keyword evidence="5" id="KW-0479">Metal-binding</keyword>
<evidence type="ECO:0000256" key="12">
    <source>
        <dbReference type="ARBA" id="ARBA00023014"/>
    </source>
</evidence>
<dbReference type="PANTHER" id="PTHR11472:SF47">
    <property type="entry name" value="FANCONI ANEMIA GROUP J PROTEIN"/>
    <property type="match status" value="1"/>
</dbReference>
<evidence type="ECO:0000256" key="6">
    <source>
        <dbReference type="ARBA" id="ARBA00022741"/>
    </source>
</evidence>
<keyword evidence="15" id="KW-0539">Nucleus</keyword>
<evidence type="ECO:0000256" key="4">
    <source>
        <dbReference type="ARBA" id="ARBA00022485"/>
    </source>
</evidence>
<keyword evidence="8" id="KW-0378">Hydrolase</keyword>
<dbReference type="SUPFAM" id="SSF52540">
    <property type="entry name" value="P-loop containing nucleoside triphosphate hydrolases"/>
    <property type="match status" value="1"/>
</dbReference>
<accession>F6I6T9</accession>
<dbReference type="InterPro" id="IPR006555">
    <property type="entry name" value="ATP-dep_Helicase_C"/>
</dbReference>
<dbReference type="CDD" id="cd18788">
    <property type="entry name" value="SF2_C_XPD"/>
    <property type="match status" value="1"/>
</dbReference>
<name>F6I6T9_VITVI</name>
<proteinExistence type="inferred from homology"/>
<evidence type="ECO:0000256" key="2">
    <source>
        <dbReference type="ARBA" id="ARBA00004123"/>
    </source>
</evidence>
<evidence type="ECO:0000259" key="18">
    <source>
        <dbReference type="PROSITE" id="PS51193"/>
    </source>
</evidence>
<evidence type="ECO:0000256" key="1">
    <source>
        <dbReference type="ARBA" id="ARBA00001966"/>
    </source>
</evidence>
<keyword evidence="13" id="KW-0234">DNA repair</keyword>
<dbReference type="GO" id="GO:0051539">
    <property type="term" value="F:4 iron, 4 sulfur cluster binding"/>
    <property type="evidence" value="ECO:0007669"/>
    <property type="project" value="UniProtKB-KW"/>
</dbReference>
<feature type="domain" description="Helicase ATP-binding" evidence="18">
    <location>
        <begin position="17"/>
        <end position="354"/>
    </location>
</feature>
<evidence type="ECO:0000256" key="17">
    <source>
        <dbReference type="SAM" id="MobiDB-lite"/>
    </source>
</evidence>
<comment type="cofactor">
    <cofactor evidence="1">
        <name>[4Fe-4S] cluster</name>
        <dbReference type="ChEBI" id="CHEBI:49883"/>
    </cofactor>
</comment>
<dbReference type="SMART" id="SM00491">
    <property type="entry name" value="HELICc2"/>
    <property type="match status" value="1"/>
</dbReference>
<evidence type="ECO:0000256" key="15">
    <source>
        <dbReference type="ARBA" id="ARBA00023242"/>
    </source>
</evidence>
<keyword evidence="7" id="KW-0227">DNA damage</keyword>
<dbReference type="PROSITE" id="PS51193">
    <property type="entry name" value="HELICASE_ATP_BIND_2"/>
    <property type="match status" value="1"/>
</dbReference>
<keyword evidence="11" id="KW-0408">Iron</keyword>
<keyword evidence="20" id="KW-1185">Reference proteome</keyword>
<dbReference type="eggNOG" id="KOG1132">
    <property type="taxonomic scope" value="Eukaryota"/>
</dbReference>
<dbReference type="GO" id="GO:0003677">
    <property type="term" value="F:DNA binding"/>
    <property type="evidence" value="ECO:0007669"/>
    <property type="project" value="InterPro"/>
</dbReference>
<evidence type="ECO:0000256" key="8">
    <source>
        <dbReference type="ARBA" id="ARBA00022801"/>
    </source>
</evidence>
<dbReference type="GO" id="GO:0005634">
    <property type="term" value="C:nucleus"/>
    <property type="evidence" value="ECO:0000318"/>
    <property type="project" value="GO_Central"/>
</dbReference>
<dbReference type="PaxDb" id="29760-VIT_18s0122g01130.t01"/>
<feature type="region of interest" description="Disordered" evidence="17">
    <location>
        <begin position="1030"/>
        <end position="1051"/>
    </location>
</feature>
<organism evidence="19 20">
    <name type="scientific">Vitis vinifera</name>
    <name type="common">Grape</name>
    <dbReference type="NCBI Taxonomy" id="29760"/>
    <lineage>
        <taxon>Eukaryota</taxon>
        <taxon>Viridiplantae</taxon>
        <taxon>Streptophyta</taxon>
        <taxon>Embryophyta</taxon>
        <taxon>Tracheophyta</taxon>
        <taxon>Spermatophyta</taxon>
        <taxon>Magnoliopsida</taxon>
        <taxon>eudicotyledons</taxon>
        <taxon>Gunneridae</taxon>
        <taxon>Pentapetalae</taxon>
        <taxon>rosids</taxon>
        <taxon>Vitales</taxon>
        <taxon>Vitaceae</taxon>
        <taxon>Viteae</taxon>
        <taxon>Vitis</taxon>
    </lineage>
</organism>
<keyword evidence="10" id="KW-0067">ATP-binding</keyword>
<evidence type="ECO:0000256" key="16">
    <source>
        <dbReference type="ARBA" id="ARBA00082714"/>
    </source>
</evidence>
<keyword evidence="12" id="KW-0411">Iron-sulfur</keyword>
<dbReference type="Pfam" id="PF13307">
    <property type="entry name" value="Helicase_C_2"/>
    <property type="match status" value="1"/>
</dbReference>
<dbReference type="EMBL" id="FN596759">
    <property type="protein sequence ID" value="CCB62657.1"/>
    <property type="molecule type" value="Genomic_DNA"/>
</dbReference>
<evidence type="ECO:0000256" key="9">
    <source>
        <dbReference type="ARBA" id="ARBA00022806"/>
    </source>
</evidence>
<dbReference type="InParanoid" id="F6I6T9"/>